<keyword evidence="3" id="KW-1185">Reference proteome</keyword>
<reference evidence="2 3" key="2">
    <citation type="submission" date="2018-10" db="EMBL/GenBank/DDBJ databases">
        <authorList>
            <consortium name="Pathogen Informatics"/>
        </authorList>
    </citation>
    <scope>NUCLEOTIDE SEQUENCE [LARGE SCALE GENOMIC DNA]</scope>
</reference>
<name>A0A0R3U3L6_MESCO</name>
<evidence type="ECO:0000256" key="1">
    <source>
        <dbReference type="SAM" id="MobiDB-lite"/>
    </source>
</evidence>
<dbReference type="WBParaSite" id="MCOS_0000117301-mRNA-1">
    <property type="protein sequence ID" value="MCOS_0000117301-mRNA-1"/>
    <property type="gene ID" value="MCOS_0000117301"/>
</dbReference>
<dbReference type="STRING" id="53468.A0A0R3U3L6"/>
<proteinExistence type="predicted"/>
<dbReference type="Proteomes" id="UP000267029">
    <property type="component" value="Unassembled WGS sequence"/>
</dbReference>
<evidence type="ECO:0000313" key="3">
    <source>
        <dbReference type="Proteomes" id="UP000267029"/>
    </source>
</evidence>
<protein>
    <submittedName>
        <fullName evidence="4">BON domain-containing protein</fullName>
    </submittedName>
</protein>
<feature type="region of interest" description="Disordered" evidence="1">
    <location>
        <begin position="1"/>
        <end position="29"/>
    </location>
</feature>
<accession>A0A0R3U3L6</accession>
<organism evidence="4">
    <name type="scientific">Mesocestoides corti</name>
    <name type="common">Flatworm</name>
    <dbReference type="NCBI Taxonomy" id="53468"/>
    <lineage>
        <taxon>Eukaryota</taxon>
        <taxon>Metazoa</taxon>
        <taxon>Spiralia</taxon>
        <taxon>Lophotrochozoa</taxon>
        <taxon>Platyhelminthes</taxon>
        <taxon>Cestoda</taxon>
        <taxon>Eucestoda</taxon>
        <taxon>Cyclophyllidea</taxon>
        <taxon>Mesocestoididae</taxon>
        <taxon>Mesocestoides</taxon>
    </lineage>
</organism>
<reference evidence="4" key="1">
    <citation type="submission" date="2017-02" db="UniProtKB">
        <authorList>
            <consortium name="WormBaseParasite"/>
        </authorList>
    </citation>
    <scope>IDENTIFICATION</scope>
</reference>
<evidence type="ECO:0000313" key="2">
    <source>
        <dbReference type="EMBL" id="VDD75171.1"/>
    </source>
</evidence>
<dbReference type="EMBL" id="UXSR01000133">
    <property type="protein sequence ID" value="VDD75171.1"/>
    <property type="molecule type" value="Genomic_DNA"/>
</dbReference>
<sequence>MYAVDTQSSVTDEIGETHGKPRGKRSGLAPGSLAAATVDSHKAAVLQEVMGETGSRSVVVAVDKVFSGSIRLDGDAIVDFVKALCQSIKLVNASINNLFLCR</sequence>
<dbReference type="OrthoDB" id="6280592at2759"/>
<gene>
    <name evidence="2" type="ORF">MCOS_LOCUS1174</name>
</gene>
<evidence type="ECO:0000313" key="4">
    <source>
        <dbReference type="WBParaSite" id="MCOS_0000117301-mRNA-1"/>
    </source>
</evidence>
<dbReference type="AlphaFoldDB" id="A0A0R3U3L6"/>
<feature type="compositionally biased region" description="Polar residues" evidence="1">
    <location>
        <begin position="1"/>
        <end position="11"/>
    </location>
</feature>